<sequence>MYSTCGPSVEDQPYYWSTGLRFPGQRRRGFHGEFPMAAVPSAAASPVPVSPGERWPPLESSPDVFNQLMWSLGVPEDVAEFHDVYSLDVDALEMVPQPVLAVIFCFPDPTQDASNPSQHVLITGEKETLFFIKQIESLGNACGTIALLHAVGNAYSEISLCKNSCLDMFVKSTSGMTSYERAVFLEKDDDMARAHLLAASAGDTKLSDDVEEHYICFVECDGTLYELDGMKPGPINHGSSSAKSLLQDAVNIIKATMHNIPNSVNFNVIVLSRKAK</sequence>
<feature type="active site" description="Nucleophile" evidence="7">
    <location>
        <position position="142"/>
    </location>
</feature>
<dbReference type="Gramene" id="OPUNC04G26340.1">
    <property type="protein sequence ID" value="OPUNC04G26340.1"/>
    <property type="gene ID" value="OPUNC04G26340"/>
</dbReference>
<dbReference type="Gramene" id="OPUNC04G26340.2">
    <property type="protein sequence ID" value="OPUNC04G26340.2"/>
    <property type="gene ID" value="OPUNC04G26340"/>
</dbReference>
<evidence type="ECO:0000256" key="3">
    <source>
        <dbReference type="ARBA" id="ARBA00022670"/>
    </source>
</evidence>
<evidence type="ECO:0000256" key="4">
    <source>
        <dbReference type="ARBA" id="ARBA00022786"/>
    </source>
</evidence>
<dbReference type="MEROPS" id="C12.A03"/>
<dbReference type="STRING" id="4537.A0A0E0KWH5"/>
<dbReference type="PROSITE" id="PS52048">
    <property type="entry name" value="UCH_DOMAIN"/>
    <property type="match status" value="1"/>
</dbReference>
<organism evidence="10">
    <name type="scientific">Oryza punctata</name>
    <name type="common">Red rice</name>
    <dbReference type="NCBI Taxonomy" id="4537"/>
    <lineage>
        <taxon>Eukaryota</taxon>
        <taxon>Viridiplantae</taxon>
        <taxon>Streptophyta</taxon>
        <taxon>Embryophyta</taxon>
        <taxon>Tracheophyta</taxon>
        <taxon>Spermatophyta</taxon>
        <taxon>Magnoliopsida</taxon>
        <taxon>Liliopsida</taxon>
        <taxon>Poales</taxon>
        <taxon>Poaceae</taxon>
        <taxon>BOP clade</taxon>
        <taxon>Oryzoideae</taxon>
        <taxon>Oryzeae</taxon>
        <taxon>Oryzinae</taxon>
        <taxon>Oryza</taxon>
    </lineage>
</organism>
<dbReference type="GO" id="GO:0005737">
    <property type="term" value="C:cytoplasm"/>
    <property type="evidence" value="ECO:0007669"/>
    <property type="project" value="TreeGrafter"/>
</dbReference>
<keyword evidence="3 7" id="KW-0645">Protease</keyword>
<keyword evidence="4 7" id="KW-0833">Ubl conjugation pathway</keyword>
<evidence type="ECO:0000256" key="1">
    <source>
        <dbReference type="ARBA" id="ARBA00000707"/>
    </source>
</evidence>
<dbReference type="EnsemblPlants" id="OPUNC04G26340.1">
    <property type="protein sequence ID" value="OPUNC04G26340.1"/>
    <property type="gene ID" value="OPUNC04G26340"/>
</dbReference>
<feature type="site" description="Important for enzyme activity" evidence="7">
    <location>
        <position position="228"/>
    </location>
</feature>
<feature type="active site" description="Proton donor" evidence="7">
    <location>
        <position position="213"/>
    </location>
</feature>
<dbReference type="GO" id="GO:0006511">
    <property type="term" value="P:ubiquitin-dependent protein catabolic process"/>
    <property type="evidence" value="ECO:0007669"/>
    <property type="project" value="UniProtKB-UniRule"/>
</dbReference>
<dbReference type="CDD" id="cd09616">
    <property type="entry name" value="Peptidase_C12_UCH_L1_L3"/>
    <property type="match status" value="1"/>
</dbReference>
<comment type="catalytic activity">
    <reaction evidence="1 7 8">
        <text>Thiol-dependent hydrolysis of ester, thioester, amide, peptide and isopeptide bonds formed by the C-terminal Gly of ubiquitin (a 76-residue protein attached to proteins as an intracellular targeting signal).</text>
        <dbReference type="EC" id="3.4.19.12"/>
    </reaction>
</comment>
<dbReference type="Proteomes" id="UP000026962">
    <property type="component" value="Chromosome 4"/>
</dbReference>
<dbReference type="EnsemblPlants" id="OPUNC04G26340.2">
    <property type="protein sequence ID" value="OPUNC04G26340.2"/>
    <property type="gene ID" value="OPUNC04G26340"/>
</dbReference>
<dbReference type="PANTHER" id="PTHR10589:SF31">
    <property type="entry name" value="UBIQUITIN CARBOXYL-TERMINAL HYDROLASE FAMILY 1 CYSTEINE ACTIVE-SITE DOMAIN-CONTAINING PROTEIN"/>
    <property type="match status" value="1"/>
</dbReference>
<dbReference type="AlphaFoldDB" id="A0A0E0KWH5"/>
<evidence type="ECO:0000256" key="6">
    <source>
        <dbReference type="ARBA" id="ARBA00022807"/>
    </source>
</evidence>
<reference evidence="10" key="1">
    <citation type="submission" date="2015-04" db="UniProtKB">
        <authorList>
            <consortium name="EnsemblPlants"/>
        </authorList>
    </citation>
    <scope>IDENTIFICATION</scope>
</reference>
<dbReference type="InterPro" id="IPR036959">
    <property type="entry name" value="Peptidase_C12_UCH_sf"/>
</dbReference>
<comment type="similarity">
    <text evidence="2 7 8">Belongs to the peptidase C12 family.</text>
</comment>
<evidence type="ECO:0000313" key="10">
    <source>
        <dbReference type="EnsemblPlants" id="OPUNC04G26340.2"/>
    </source>
</evidence>
<accession>A0A0E0KWH5</accession>
<dbReference type="InterPro" id="IPR038765">
    <property type="entry name" value="Papain-like_cys_pep_sf"/>
</dbReference>
<evidence type="ECO:0000313" key="11">
    <source>
        <dbReference type="Proteomes" id="UP000026962"/>
    </source>
</evidence>
<evidence type="ECO:0000259" key="9">
    <source>
        <dbReference type="PROSITE" id="PS52048"/>
    </source>
</evidence>
<keyword evidence="5 7" id="KW-0378">Hydrolase</keyword>
<protein>
    <recommendedName>
        <fullName evidence="8">Ubiquitin carboxyl-terminal hydrolase</fullName>
        <ecNumber evidence="8">3.4.19.12</ecNumber>
    </recommendedName>
</protein>
<proteinExistence type="inferred from homology"/>
<dbReference type="SUPFAM" id="SSF54001">
    <property type="entry name" value="Cysteine proteinases"/>
    <property type="match status" value="1"/>
</dbReference>
<reference evidence="10" key="2">
    <citation type="submission" date="2018-05" db="EMBL/GenBank/DDBJ databases">
        <title>OpunRS2 (Oryza punctata Reference Sequence Version 2).</title>
        <authorList>
            <person name="Zhang J."/>
            <person name="Kudrna D."/>
            <person name="Lee S."/>
            <person name="Talag J."/>
            <person name="Welchert J."/>
            <person name="Wing R.A."/>
        </authorList>
    </citation>
    <scope>NUCLEOTIDE SEQUENCE [LARGE SCALE GENOMIC DNA]</scope>
</reference>
<evidence type="ECO:0000256" key="7">
    <source>
        <dbReference type="PROSITE-ProRule" id="PRU01393"/>
    </source>
</evidence>
<dbReference type="Pfam" id="PF01088">
    <property type="entry name" value="Peptidase_C12"/>
    <property type="match status" value="1"/>
</dbReference>
<dbReference type="InterPro" id="IPR001578">
    <property type="entry name" value="Peptidase_C12_UCH"/>
</dbReference>
<dbReference type="HOGENOM" id="CLU_054406_1_1_1"/>
<feature type="site" description="Transition state stabilizer" evidence="7">
    <location>
        <position position="134"/>
    </location>
</feature>
<dbReference type="PANTHER" id="PTHR10589">
    <property type="entry name" value="UBIQUITIN CARBOXYL-TERMINAL HYDROLASE"/>
    <property type="match status" value="1"/>
</dbReference>
<evidence type="ECO:0000256" key="8">
    <source>
        <dbReference type="RuleBase" id="RU361215"/>
    </source>
</evidence>
<feature type="domain" description="UCH catalytic" evidence="9">
    <location>
        <begin position="54"/>
        <end position="273"/>
    </location>
</feature>
<evidence type="ECO:0000256" key="2">
    <source>
        <dbReference type="ARBA" id="ARBA00009326"/>
    </source>
</evidence>
<keyword evidence="6 7" id="KW-0788">Thiol protease</keyword>
<dbReference type="PRINTS" id="PR00707">
    <property type="entry name" value="UBCTHYDRLASE"/>
</dbReference>
<keyword evidence="11" id="KW-1185">Reference proteome</keyword>
<dbReference type="GO" id="GO:0004843">
    <property type="term" value="F:cysteine-type deubiquitinase activity"/>
    <property type="evidence" value="ECO:0007669"/>
    <property type="project" value="UniProtKB-UniRule"/>
</dbReference>
<name>A0A0E0KWH5_ORYPU</name>
<dbReference type="Gene3D" id="3.40.532.10">
    <property type="entry name" value="Peptidase C12, ubiquitin carboxyl-terminal hydrolase"/>
    <property type="match status" value="1"/>
</dbReference>
<dbReference type="GO" id="GO:0016579">
    <property type="term" value="P:protein deubiquitination"/>
    <property type="evidence" value="ECO:0007669"/>
    <property type="project" value="TreeGrafter"/>
</dbReference>
<dbReference type="eggNOG" id="KOG1415">
    <property type="taxonomic scope" value="Eukaryota"/>
</dbReference>
<dbReference type="FunFam" id="3.40.532.10:FF:000006">
    <property type="entry name" value="Ubiquitin carboxyl-terminal hydrolase"/>
    <property type="match status" value="1"/>
</dbReference>
<dbReference type="OMA" id="KATMHNI"/>
<evidence type="ECO:0000256" key="5">
    <source>
        <dbReference type="ARBA" id="ARBA00022801"/>
    </source>
</evidence>
<dbReference type="EC" id="3.4.19.12" evidence="8"/>